<feature type="chain" id="PRO_5046310516" description="Acid phosphatase" evidence="2">
    <location>
        <begin position="21"/>
        <end position="331"/>
    </location>
</feature>
<keyword evidence="4" id="KW-1185">Reference proteome</keyword>
<dbReference type="RefSeq" id="WP_257596004.1">
    <property type="nucleotide sequence ID" value="NZ_JANKHH010000005.1"/>
</dbReference>
<evidence type="ECO:0008006" key="5">
    <source>
        <dbReference type="Google" id="ProtNLM"/>
    </source>
</evidence>
<keyword evidence="2" id="KW-0732">Signal</keyword>
<gene>
    <name evidence="3" type="ORF">NSO95_09620</name>
</gene>
<evidence type="ECO:0000256" key="2">
    <source>
        <dbReference type="SAM" id="SignalP"/>
    </source>
</evidence>
<feature type="signal peptide" evidence="2">
    <location>
        <begin position="1"/>
        <end position="20"/>
    </location>
</feature>
<proteinExistence type="predicted"/>
<protein>
    <recommendedName>
        <fullName evidence="5">Acid phosphatase</fullName>
    </recommendedName>
</protein>
<dbReference type="EMBL" id="JANKHH010000005">
    <property type="protein sequence ID" value="MCR2834201.1"/>
    <property type="molecule type" value="Genomic_DNA"/>
</dbReference>
<dbReference type="Gene3D" id="3.40.50.1000">
    <property type="entry name" value="HAD superfamily/HAD-like"/>
    <property type="match status" value="1"/>
</dbReference>
<feature type="compositionally biased region" description="Low complexity" evidence="1">
    <location>
        <begin position="61"/>
        <end position="71"/>
    </location>
</feature>
<comment type="caution">
    <text evidence="3">The sequence shown here is derived from an EMBL/GenBank/DDBJ whole genome shotgun (WGS) entry which is preliminary data.</text>
</comment>
<reference evidence="3 4" key="1">
    <citation type="submission" date="2022-08" db="EMBL/GenBank/DDBJ databases">
        <title>Polyphasic taxonomy analysis of Qipengyuania sp.RS5-5.</title>
        <authorList>
            <person name="Xamxidin M."/>
            <person name="Wu M."/>
        </authorList>
    </citation>
    <scope>NUCLEOTIDE SEQUENCE [LARGE SCALE GENOMIC DNA]</scope>
    <source>
        <strain evidence="3 4">RS5-5</strain>
    </source>
</reference>
<dbReference type="PROSITE" id="PS51257">
    <property type="entry name" value="PROKAR_LIPOPROTEIN"/>
    <property type="match status" value="1"/>
</dbReference>
<name>A0ABT1XRC1_9SPHN</name>
<organism evidence="3 4">
    <name type="scientific">Parerythrobacter lacustris</name>
    <dbReference type="NCBI Taxonomy" id="2969984"/>
    <lineage>
        <taxon>Bacteria</taxon>
        <taxon>Pseudomonadati</taxon>
        <taxon>Pseudomonadota</taxon>
        <taxon>Alphaproteobacteria</taxon>
        <taxon>Sphingomonadales</taxon>
        <taxon>Erythrobacteraceae</taxon>
        <taxon>Parerythrobacter</taxon>
    </lineage>
</organism>
<dbReference type="InterPro" id="IPR023214">
    <property type="entry name" value="HAD_sf"/>
</dbReference>
<feature type="region of interest" description="Disordered" evidence="1">
    <location>
        <begin position="42"/>
        <end position="110"/>
    </location>
</feature>
<evidence type="ECO:0000313" key="3">
    <source>
        <dbReference type="EMBL" id="MCR2834201.1"/>
    </source>
</evidence>
<feature type="compositionally biased region" description="Acidic residues" evidence="1">
    <location>
        <begin position="94"/>
        <end position="104"/>
    </location>
</feature>
<evidence type="ECO:0000313" key="4">
    <source>
        <dbReference type="Proteomes" id="UP001206067"/>
    </source>
</evidence>
<dbReference type="Proteomes" id="UP001206067">
    <property type="component" value="Unassembled WGS sequence"/>
</dbReference>
<sequence>MAKRSLLLSGLLLGSAVALTGCVAAAIPIVAGGAMVVRGDSSDDEKVEQAPAPAVAKVDSPVESSVPAPSALTVATTPVELPPVAGPSDRAGALEDDPGEEPADGNDSFEGAFPVEGEAVAASELSPLTAPARVATAPGPREPLSLRAYDALYSYVDAQARRDPVEQPRDSALLASPALLRPDRTECSIRPPAVVVDIDPGEGIFDPSITPAPNTMLGQMLGAMRQQEIEIYWISALPAVQAGAVRKALGTAGLDPDGKDQLLLMRNGEDRKQERRRELARSHCVVAIAGDTRADFDELFAYLKDRSAAQPLEELVGAGWFLTPLPLEQGL</sequence>
<accession>A0ABT1XRC1</accession>
<evidence type="ECO:0000256" key="1">
    <source>
        <dbReference type="SAM" id="MobiDB-lite"/>
    </source>
</evidence>